<gene>
    <name evidence="1" type="ORF">RJT34_16657</name>
</gene>
<organism evidence="1 2">
    <name type="scientific">Clitoria ternatea</name>
    <name type="common">Butterfly pea</name>
    <dbReference type="NCBI Taxonomy" id="43366"/>
    <lineage>
        <taxon>Eukaryota</taxon>
        <taxon>Viridiplantae</taxon>
        <taxon>Streptophyta</taxon>
        <taxon>Embryophyta</taxon>
        <taxon>Tracheophyta</taxon>
        <taxon>Spermatophyta</taxon>
        <taxon>Magnoliopsida</taxon>
        <taxon>eudicotyledons</taxon>
        <taxon>Gunneridae</taxon>
        <taxon>Pentapetalae</taxon>
        <taxon>rosids</taxon>
        <taxon>fabids</taxon>
        <taxon>Fabales</taxon>
        <taxon>Fabaceae</taxon>
        <taxon>Papilionoideae</taxon>
        <taxon>50 kb inversion clade</taxon>
        <taxon>NPAAA clade</taxon>
        <taxon>indigoferoid/millettioid clade</taxon>
        <taxon>Phaseoleae</taxon>
        <taxon>Clitoria</taxon>
    </lineage>
</organism>
<keyword evidence="2" id="KW-1185">Reference proteome</keyword>
<evidence type="ECO:0000313" key="2">
    <source>
        <dbReference type="Proteomes" id="UP001359559"/>
    </source>
</evidence>
<dbReference type="AlphaFoldDB" id="A0AAN9J7U6"/>
<dbReference type="EMBL" id="JAYKXN010000004">
    <property type="protein sequence ID" value="KAK7293783.1"/>
    <property type="molecule type" value="Genomic_DNA"/>
</dbReference>
<dbReference type="Proteomes" id="UP001359559">
    <property type="component" value="Unassembled WGS sequence"/>
</dbReference>
<protein>
    <submittedName>
        <fullName evidence="1">Uncharacterized protein</fullName>
    </submittedName>
</protein>
<evidence type="ECO:0000313" key="1">
    <source>
        <dbReference type="EMBL" id="KAK7293783.1"/>
    </source>
</evidence>
<reference evidence="1 2" key="1">
    <citation type="submission" date="2024-01" db="EMBL/GenBank/DDBJ databases">
        <title>The genomes of 5 underutilized Papilionoideae crops provide insights into root nodulation and disease resistance.</title>
        <authorList>
            <person name="Yuan L."/>
        </authorList>
    </citation>
    <scope>NUCLEOTIDE SEQUENCE [LARGE SCALE GENOMIC DNA]</scope>
    <source>
        <strain evidence="1">LY-2023</strain>
        <tissue evidence="1">Leaf</tissue>
    </source>
</reference>
<proteinExistence type="predicted"/>
<comment type="caution">
    <text evidence="1">The sequence shown here is derived from an EMBL/GenBank/DDBJ whole genome shotgun (WGS) entry which is preliminary data.</text>
</comment>
<accession>A0AAN9J7U6</accession>
<sequence>MGVWQCLICINLETGVVHVPLGAAFWFNPSAGGSWGGGSGWEAKPGSWVERVKTPSNDGSKPSAALVAYEWPLDPAELALDPVELAPPPAANAKIPSH</sequence>
<name>A0AAN9J7U6_CLITE</name>